<evidence type="ECO:0000256" key="1">
    <source>
        <dbReference type="SAM" id="Phobius"/>
    </source>
</evidence>
<keyword evidence="3" id="KW-1185">Reference proteome</keyword>
<keyword evidence="1" id="KW-1133">Transmembrane helix</keyword>
<dbReference type="Proteomes" id="UP000078534">
    <property type="component" value="Unassembled WGS sequence"/>
</dbReference>
<feature type="transmembrane region" description="Helical" evidence="1">
    <location>
        <begin position="163"/>
        <end position="182"/>
    </location>
</feature>
<proteinExistence type="predicted"/>
<dbReference type="RefSeq" id="WP_066334746.1">
    <property type="nucleotide sequence ID" value="NZ_LWSG01000023.1"/>
</dbReference>
<gene>
    <name evidence="2" type="ORF">A6K24_05905</name>
</gene>
<keyword evidence="1" id="KW-0812">Transmembrane</keyword>
<feature type="transmembrane region" description="Helical" evidence="1">
    <location>
        <begin position="60"/>
        <end position="79"/>
    </location>
</feature>
<feature type="transmembrane region" description="Helical" evidence="1">
    <location>
        <begin position="113"/>
        <end position="134"/>
    </location>
</feature>
<sequence>MNNNKKNIIINEISYWKNNKLLPETYCDFLLALYTEGNQMDIDITSQKEQKRKVITIYQVFLYGLLLLLLPAMLLVIYFTELSFVLQMTIVGFFLVFSMNVTAYFIRKRVFFQVPLSITFIQLLIVSLSIIEKITNGDRLWIGGTVVVNCLLWILIGRIYRVIYLIISGILGLAIFILTTMVF</sequence>
<protein>
    <submittedName>
        <fullName evidence="2">Uncharacterized protein</fullName>
    </submittedName>
</protein>
<evidence type="ECO:0000313" key="3">
    <source>
        <dbReference type="Proteomes" id="UP000078534"/>
    </source>
</evidence>
<dbReference type="EMBL" id="LWSG01000023">
    <property type="protein sequence ID" value="OAS85043.1"/>
    <property type="molecule type" value="Genomic_DNA"/>
</dbReference>
<comment type="caution">
    <text evidence="2">The sequence shown here is derived from an EMBL/GenBank/DDBJ whole genome shotgun (WGS) entry which is preliminary data.</text>
</comment>
<dbReference type="OrthoDB" id="2380880at2"/>
<feature type="transmembrane region" description="Helical" evidence="1">
    <location>
        <begin position="85"/>
        <end position="106"/>
    </location>
</feature>
<name>A0A179SXN3_9BACI</name>
<accession>A0A179SXN3</accession>
<keyword evidence="1" id="KW-0472">Membrane</keyword>
<evidence type="ECO:0000313" key="2">
    <source>
        <dbReference type="EMBL" id="OAS85043.1"/>
    </source>
</evidence>
<dbReference type="AlphaFoldDB" id="A0A179SXN3"/>
<dbReference type="STRING" id="152268.A6K24_05905"/>
<feature type="transmembrane region" description="Helical" evidence="1">
    <location>
        <begin position="140"/>
        <end position="156"/>
    </location>
</feature>
<reference evidence="3" key="1">
    <citation type="submission" date="2016-04" db="EMBL/GenBank/DDBJ databases">
        <authorList>
            <person name="Lyu Z."/>
            <person name="Lyu W."/>
        </authorList>
    </citation>
    <scope>NUCLEOTIDE SEQUENCE [LARGE SCALE GENOMIC DNA]</scope>
    <source>
        <strain evidence="3">C44</strain>
    </source>
</reference>
<organism evidence="2 3">
    <name type="scientific">Metabacillus litoralis</name>
    <dbReference type="NCBI Taxonomy" id="152268"/>
    <lineage>
        <taxon>Bacteria</taxon>
        <taxon>Bacillati</taxon>
        <taxon>Bacillota</taxon>
        <taxon>Bacilli</taxon>
        <taxon>Bacillales</taxon>
        <taxon>Bacillaceae</taxon>
        <taxon>Metabacillus</taxon>
    </lineage>
</organism>